<name>A0ABV8AC24_9DEIO</name>
<organism evidence="2 3">
    <name type="scientific">Deinococcus antarcticus</name>
    <dbReference type="NCBI Taxonomy" id="1298767"/>
    <lineage>
        <taxon>Bacteria</taxon>
        <taxon>Thermotogati</taxon>
        <taxon>Deinococcota</taxon>
        <taxon>Deinococci</taxon>
        <taxon>Deinococcales</taxon>
        <taxon>Deinococcaceae</taxon>
        <taxon>Deinococcus</taxon>
    </lineage>
</organism>
<reference evidence="3" key="1">
    <citation type="journal article" date="2019" name="Int. J. Syst. Evol. Microbiol.">
        <title>The Global Catalogue of Microorganisms (GCM) 10K type strain sequencing project: providing services to taxonomists for standard genome sequencing and annotation.</title>
        <authorList>
            <consortium name="The Broad Institute Genomics Platform"/>
            <consortium name="The Broad Institute Genome Sequencing Center for Infectious Disease"/>
            <person name="Wu L."/>
            <person name="Ma J."/>
        </authorList>
    </citation>
    <scope>NUCLEOTIDE SEQUENCE [LARGE SCALE GENOMIC DNA]</scope>
    <source>
        <strain evidence="3">CCTCC AB 2013263</strain>
    </source>
</reference>
<protein>
    <submittedName>
        <fullName evidence="2">Uncharacterized protein</fullName>
    </submittedName>
</protein>
<evidence type="ECO:0000313" key="2">
    <source>
        <dbReference type="EMBL" id="MFC3862881.1"/>
    </source>
</evidence>
<dbReference type="PROSITE" id="PS51257">
    <property type="entry name" value="PROKAR_LIPOPROTEIN"/>
    <property type="match status" value="1"/>
</dbReference>
<feature type="chain" id="PRO_5046320261" evidence="1">
    <location>
        <begin position="19"/>
        <end position="116"/>
    </location>
</feature>
<dbReference type="EMBL" id="JBHRZF010000217">
    <property type="protein sequence ID" value="MFC3862881.1"/>
    <property type="molecule type" value="Genomic_DNA"/>
</dbReference>
<gene>
    <name evidence="2" type="ORF">ACFOPQ_19130</name>
</gene>
<keyword evidence="1" id="KW-0732">Signal</keyword>
<feature type="signal peptide" evidence="1">
    <location>
        <begin position="1"/>
        <end position="18"/>
    </location>
</feature>
<evidence type="ECO:0000256" key="1">
    <source>
        <dbReference type="SAM" id="SignalP"/>
    </source>
</evidence>
<dbReference type="RefSeq" id="WP_380080818.1">
    <property type="nucleotide sequence ID" value="NZ_JBHRZF010000217.1"/>
</dbReference>
<proteinExistence type="predicted"/>
<comment type="caution">
    <text evidence="2">The sequence shown here is derived from an EMBL/GenBank/DDBJ whole genome shotgun (WGS) entry which is preliminary data.</text>
</comment>
<dbReference type="Proteomes" id="UP001595748">
    <property type="component" value="Unassembled WGS sequence"/>
</dbReference>
<evidence type="ECO:0000313" key="3">
    <source>
        <dbReference type="Proteomes" id="UP001595748"/>
    </source>
</evidence>
<sequence>MQKFTLAALALVSLTACGTNTNTPAPPPEVSLDVVTDSKVQNVLTINVTVTGEGVREVTLTRENPGGDHQAPQLLKKVTVAPHSVSRSTTRFPVMELTGMRWRRSAVVTAPQRNAR</sequence>
<accession>A0ABV8AC24</accession>
<keyword evidence="3" id="KW-1185">Reference proteome</keyword>